<feature type="region of interest" description="Disordered" evidence="1">
    <location>
        <begin position="159"/>
        <end position="216"/>
    </location>
</feature>
<evidence type="ECO:0000313" key="4">
    <source>
        <dbReference type="EMBL" id="BAY83451.1"/>
    </source>
</evidence>
<name>A0A1Z4LQL0_9CYAN</name>
<dbReference type="Proteomes" id="UP000218418">
    <property type="component" value="Chromosome"/>
</dbReference>
<accession>A0A1Z4LQL0</accession>
<evidence type="ECO:0000313" key="5">
    <source>
        <dbReference type="Proteomes" id="UP000218418"/>
    </source>
</evidence>
<feature type="signal peptide" evidence="2">
    <location>
        <begin position="1"/>
        <end position="38"/>
    </location>
</feature>
<feature type="compositionally biased region" description="Polar residues" evidence="1">
    <location>
        <begin position="323"/>
        <end position="333"/>
    </location>
</feature>
<dbReference type="EMBL" id="AP018227">
    <property type="protein sequence ID" value="BAY83451.1"/>
    <property type="molecule type" value="Genomic_DNA"/>
</dbReference>
<protein>
    <recommendedName>
        <fullName evidence="3">AMIN domain-containing protein</fullName>
    </recommendedName>
</protein>
<proteinExistence type="predicted"/>
<feature type="compositionally biased region" description="Low complexity" evidence="1">
    <location>
        <begin position="207"/>
        <end position="216"/>
    </location>
</feature>
<gene>
    <name evidence="4" type="ORF">NIES267_29400</name>
</gene>
<dbReference type="Pfam" id="PF11741">
    <property type="entry name" value="AMIN"/>
    <property type="match status" value="1"/>
</dbReference>
<evidence type="ECO:0000256" key="2">
    <source>
        <dbReference type="SAM" id="SignalP"/>
    </source>
</evidence>
<feature type="region of interest" description="Disordered" evidence="1">
    <location>
        <begin position="293"/>
        <end position="344"/>
    </location>
</feature>
<dbReference type="AlphaFoldDB" id="A0A1Z4LQL0"/>
<dbReference type="Gene3D" id="2.60.40.3500">
    <property type="match status" value="1"/>
</dbReference>
<feature type="compositionally biased region" description="Pro residues" evidence="1">
    <location>
        <begin position="191"/>
        <end position="206"/>
    </location>
</feature>
<evidence type="ECO:0000259" key="3">
    <source>
        <dbReference type="Pfam" id="PF11741"/>
    </source>
</evidence>
<keyword evidence="5" id="KW-1185">Reference proteome</keyword>
<feature type="chain" id="PRO_5012283516" description="AMIN domain-containing protein" evidence="2">
    <location>
        <begin position="39"/>
        <end position="344"/>
    </location>
</feature>
<feature type="compositionally biased region" description="Low complexity" evidence="1">
    <location>
        <begin position="295"/>
        <end position="322"/>
    </location>
</feature>
<feature type="domain" description="AMIN" evidence="3">
    <location>
        <begin position="47"/>
        <end position="137"/>
    </location>
</feature>
<sequence length="344" mass="37402">MKKQFNNRLFARKCKRLIRASLFGLYAAIAFNTNSSIAAPAGKLEDWRFSPQGSQLEISVSAPVKPQYFYLSQPPRIVVDLPDTKLGYVSTQQNYSGAVQRIRVSQLNEDITRIVMDLAPGTFFDRSQVQLQPFSWQNPTRWLFRPVIASNGNYLSPGNTSIGGELPPGATGQLPPGAYNPSQLPSNYPYTPQPPGAFPQQQPPGALPQQQPSNILPPLQPSIILPPGQIYNNPSQLPPGINTAPSSLTTPFPLAPMENRNIGQPDVRVPPINTINLPPLSPQIPNSALPPARFPSPSGNFNSPPTFPSTPSSTSNFPITNTQTDSIDSSGSQVIDFGQPFPNR</sequence>
<organism evidence="4 5">
    <name type="scientific">Calothrix parasitica NIES-267</name>
    <dbReference type="NCBI Taxonomy" id="1973488"/>
    <lineage>
        <taxon>Bacteria</taxon>
        <taxon>Bacillati</taxon>
        <taxon>Cyanobacteriota</taxon>
        <taxon>Cyanophyceae</taxon>
        <taxon>Nostocales</taxon>
        <taxon>Calotrichaceae</taxon>
        <taxon>Calothrix</taxon>
    </lineage>
</organism>
<keyword evidence="2" id="KW-0732">Signal</keyword>
<dbReference type="OrthoDB" id="419483at2"/>
<dbReference type="InterPro" id="IPR021731">
    <property type="entry name" value="AMIN_dom"/>
</dbReference>
<reference evidence="4 5" key="1">
    <citation type="submission" date="2017-06" db="EMBL/GenBank/DDBJ databases">
        <title>Genome sequencing of cyanobaciteial culture collection at National Institute for Environmental Studies (NIES).</title>
        <authorList>
            <person name="Hirose Y."/>
            <person name="Shimura Y."/>
            <person name="Fujisawa T."/>
            <person name="Nakamura Y."/>
            <person name="Kawachi M."/>
        </authorList>
    </citation>
    <scope>NUCLEOTIDE SEQUENCE [LARGE SCALE GENOMIC DNA]</scope>
    <source>
        <strain evidence="4 5">NIES-267</strain>
    </source>
</reference>
<evidence type="ECO:0000256" key="1">
    <source>
        <dbReference type="SAM" id="MobiDB-lite"/>
    </source>
</evidence>
<feature type="compositionally biased region" description="Polar residues" evidence="1">
    <location>
        <begin position="180"/>
        <end position="190"/>
    </location>
</feature>